<feature type="transmembrane region" description="Helical" evidence="1">
    <location>
        <begin position="21"/>
        <end position="43"/>
    </location>
</feature>
<dbReference type="InterPro" id="IPR044926">
    <property type="entry name" value="RGS_subdomain_2"/>
</dbReference>
<feature type="transmembrane region" description="Helical" evidence="1">
    <location>
        <begin position="91"/>
        <end position="113"/>
    </location>
</feature>
<dbReference type="EMBL" id="VDCV01000008">
    <property type="protein sequence ID" value="KAB5545214.1"/>
    <property type="molecule type" value="Genomic_DNA"/>
</dbReference>
<accession>A0A5N5LQW3</accession>
<sequence>MKEEANGSRSCAVEGGCPSDYIAISIAILAFFLLLSRLLFPFLIHKIPRTNGSGFWIPVIQVFGSFNLLLSIVMSINFLKFEKSHWWQFCYVWAVWIEGPLGFGLLLSCRIAQAFQLHHIFVKRQLPPIRSYFFLPLILSPWVAGAACKCSLNMDHITYFKVQFVKFNLLQRDLSGICFPSKSITFPNEAICCSTVHPLLQFLVSYKKAVLLFVVIHVKQPLNDRCHMGIHWIIPAVGLHSIYVAALVVFTGTIWHIEFRFNELKDLWQGILVSSLSIGIWLAAYISNEIHDDIRWLQVASRMLLLITLVFCLCVLLTFLRYAPQASVLVLVFFSISSSQPLLSQISLRKREPLEFQTMSQALGIPDSGLLFQTDSALVIDPNEPLNKLLLDKRFRQSFMAFADSCLAGESVHFYNEVHEHDKIPANDPVRRIYMARHIIEKYIVAGFLEVQMISSNFVGAAMEVNISYRTRQEILTTTNLAHPDLFNNALNELMQLMKTNLAKDYWSSMFFIKFKEEANTRFNGHEQETMAGWNFSPRLSSVHGADDPFHQEHALKGFGCDNHDLNTQ</sequence>
<organism evidence="3 4">
    <name type="scientific">Salix brachista</name>
    <dbReference type="NCBI Taxonomy" id="2182728"/>
    <lineage>
        <taxon>Eukaryota</taxon>
        <taxon>Viridiplantae</taxon>
        <taxon>Streptophyta</taxon>
        <taxon>Embryophyta</taxon>
        <taxon>Tracheophyta</taxon>
        <taxon>Spermatophyta</taxon>
        <taxon>Magnoliopsida</taxon>
        <taxon>eudicotyledons</taxon>
        <taxon>Gunneridae</taxon>
        <taxon>Pentapetalae</taxon>
        <taxon>rosids</taxon>
        <taxon>fabids</taxon>
        <taxon>Malpighiales</taxon>
        <taxon>Salicaceae</taxon>
        <taxon>Saliceae</taxon>
        <taxon>Salix</taxon>
    </lineage>
</organism>
<feature type="domain" description="RGS" evidence="2">
    <location>
        <begin position="385"/>
        <end position="516"/>
    </location>
</feature>
<feature type="transmembrane region" description="Helical" evidence="1">
    <location>
        <begin position="267"/>
        <end position="287"/>
    </location>
</feature>
<dbReference type="PANTHER" id="PTHR10845:SF192">
    <property type="entry name" value="DOUBLE HIT, ISOFORM B"/>
    <property type="match status" value="1"/>
</dbReference>
<dbReference type="InterPro" id="IPR016137">
    <property type="entry name" value="RGS"/>
</dbReference>
<dbReference type="Gene3D" id="1.10.167.10">
    <property type="entry name" value="Regulator of G-protein Signalling 4, domain 2"/>
    <property type="match status" value="1"/>
</dbReference>
<feature type="transmembrane region" description="Helical" evidence="1">
    <location>
        <begin position="299"/>
        <end position="320"/>
    </location>
</feature>
<dbReference type="Pfam" id="PF00615">
    <property type="entry name" value="RGS"/>
    <property type="match status" value="1"/>
</dbReference>
<feature type="transmembrane region" description="Helical" evidence="1">
    <location>
        <begin position="55"/>
        <end position="79"/>
    </location>
</feature>
<gene>
    <name evidence="3" type="ORF">DKX38_013326</name>
</gene>
<dbReference type="AlphaFoldDB" id="A0A5N5LQW3"/>
<dbReference type="PANTHER" id="PTHR10845">
    <property type="entry name" value="REGULATOR OF G PROTEIN SIGNALING"/>
    <property type="match status" value="1"/>
</dbReference>
<keyword evidence="4" id="KW-1185">Reference proteome</keyword>
<evidence type="ECO:0000256" key="1">
    <source>
        <dbReference type="SAM" id="Phobius"/>
    </source>
</evidence>
<reference evidence="4" key="1">
    <citation type="journal article" date="2019" name="Gigascience">
        <title>De novo genome assembly of the endangered Acer yangbiense, a plant species with extremely small populations endemic to Yunnan Province, China.</title>
        <authorList>
            <person name="Yang J."/>
            <person name="Wariss H.M."/>
            <person name="Tao L."/>
            <person name="Zhang R."/>
            <person name="Yun Q."/>
            <person name="Hollingsworth P."/>
            <person name="Dao Z."/>
            <person name="Luo G."/>
            <person name="Guo H."/>
            <person name="Ma Y."/>
            <person name="Sun W."/>
        </authorList>
    </citation>
    <scope>NUCLEOTIDE SEQUENCE [LARGE SCALE GENOMIC DNA]</scope>
    <source>
        <strain evidence="4">cv. br00</strain>
    </source>
</reference>
<dbReference type="InterPro" id="IPR036305">
    <property type="entry name" value="RGS_sf"/>
</dbReference>
<name>A0A5N5LQW3_9ROSI</name>
<keyword evidence="1" id="KW-0472">Membrane</keyword>
<dbReference type="Proteomes" id="UP000326939">
    <property type="component" value="Chromosome 8"/>
</dbReference>
<proteinExistence type="predicted"/>
<evidence type="ECO:0000259" key="2">
    <source>
        <dbReference type="PROSITE" id="PS50132"/>
    </source>
</evidence>
<dbReference type="PROSITE" id="PS50132">
    <property type="entry name" value="RGS"/>
    <property type="match status" value="1"/>
</dbReference>
<comment type="caution">
    <text evidence="3">The sequence shown here is derived from an EMBL/GenBank/DDBJ whole genome shotgun (WGS) entry which is preliminary data.</text>
</comment>
<keyword evidence="1" id="KW-0812">Transmembrane</keyword>
<feature type="transmembrane region" description="Helical" evidence="1">
    <location>
        <begin position="133"/>
        <end position="152"/>
    </location>
</feature>
<evidence type="ECO:0000313" key="3">
    <source>
        <dbReference type="EMBL" id="KAB5545214.1"/>
    </source>
</evidence>
<dbReference type="SUPFAM" id="SSF48097">
    <property type="entry name" value="Regulator of G-protein signaling, RGS"/>
    <property type="match status" value="1"/>
</dbReference>
<feature type="transmembrane region" description="Helical" evidence="1">
    <location>
        <begin position="232"/>
        <end position="255"/>
    </location>
</feature>
<protein>
    <recommendedName>
        <fullName evidence="2">RGS domain-containing protein</fullName>
    </recommendedName>
</protein>
<keyword evidence="1" id="KW-1133">Transmembrane helix</keyword>
<dbReference type="SMART" id="SM00315">
    <property type="entry name" value="RGS"/>
    <property type="match status" value="1"/>
</dbReference>
<evidence type="ECO:0000313" key="4">
    <source>
        <dbReference type="Proteomes" id="UP000326939"/>
    </source>
</evidence>